<evidence type="ECO:0000313" key="2">
    <source>
        <dbReference type="EMBL" id="GFH62052.1"/>
    </source>
</evidence>
<dbReference type="Proteomes" id="UP001054902">
    <property type="component" value="Unassembled WGS sequence"/>
</dbReference>
<feature type="region of interest" description="Disordered" evidence="1">
    <location>
        <begin position="1"/>
        <end position="45"/>
    </location>
</feature>
<organism evidence="2 3">
    <name type="scientific">Chaetoceros tenuissimus</name>
    <dbReference type="NCBI Taxonomy" id="426638"/>
    <lineage>
        <taxon>Eukaryota</taxon>
        <taxon>Sar</taxon>
        <taxon>Stramenopiles</taxon>
        <taxon>Ochrophyta</taxon>
        <taxon>Bacillariophyta</taxon>
        <taxon>Coscinodiscophyceae</taxon>
        <taxon>Chaetocerotophycidae</taxon>
        <taxon>Chaetocerotales</taxon>
        <taxon>Chaetocerotaceae</taxon>
        <taxon>Chaetoceros</taxon>
    </lineage>
</organism>
<reference evidence="2 3" key="1">
    <citation type="journal article" date="2021" name="Sci. Rep.">
        <title>The genome of the diatom Chaetoceros tenuissimus carries an ancient integrated fragment of an extant virus.</title>
        <authorList>
            <person name="Hongo Y."/>
            <person name="Kimura K."/>
            <person name="Takaki Y."/>
            <person name="Yoshida Y."/>
            <person name="Baba S."/>
            <person name="Kobayashi G."/>
            <person name="Nagasaki K."/>
            <person name="Hano T."/>
            <person name="Tomaru Y."/>
        </authorList>
    </citation>
    <scope>NUCLEOTIDE SEQUENCE [LARGE SCALE GENOMIC DNA]</scope>
    <source>
        <strain evidence="2 3">NIES-3715</strain>
    </source>
</reference>
<accession>A0AAD3DCL5</accession>
<gene>
    <name evidence="2" type="ORF">CTEN210_18528</name>
</gene>
<feature type="compositionally biased region" description="Polar residues" evidence="1">
    <location>
        <begin position="35"/>
        <end position="45"/>
    </location>
</feature>
<sequence length="719" mass="78300">MSLFADFIPTGPGKQPAKVRGGGRDDDDDDDDNVSPFSDSWTEAGSANTAPPVRYGLCVALVNDLGALCCGRIGNNGNVFCGAVGSKGCPTSHENKVAVLEARKATGAAALYYMSKSSAKIKLAVDPMLDAANLDTMEIAGLLQANFKDQGDWMHEVEARTEALLTGVSLAIARSTVKKPAVFSKMDDEEDMEDVAHGLTDMFDKAALNSPERVSDQKPAAIEPKEEGWLTLVDKQIEAWMSSANQKLEKDVEDLTTKYQLLCTQVGNPSVHLARAGQSIWEAIEDTGAPDLMKVVQDPVKLKDLQEAVFQNQDFKKYLKSTKDTVQSITDRISKLELANANRSAAPATATSLFDSFHVGVAAPPPAAAPNGDTLAKLAQKVADLERAKNGNSSRGEITVVFKDRVFTSTKDVRSAFRMNPTSTSLVRPSMVYDAYILFDLVADRVFGYPDERKFSPDKAHRLNRSVKDLLHIQSSTLSGLPNFFDGSKSSKIFMDGSIKGSKASVFSNIKSHDIWGPMGTPNNCVRVAAERALDSIKLEYLNNPREGLDASVTVLLDSMLVRSVEFVKAVFLFLSNEYETLKLYFSEGDKCWNFLCNCVKQVFSSEFHVARAVSSSADHMNCDGTNVNVIWTALRTISIQEDFLRVGFENHSGLSSAYSRFMLTHMPNKAVTKLQTEMEGTVKKVKAIEEKLTKVEGLANSAISKAAAAGGGKKKKET</sequence>
<comment type="caution">
    <text evidence="2">The sequence shown here is derived from an EMBL/GenBank/DDBJ whole genome shotgun (WGS) entry which is preliminary data.</text>
</comment>
<proteinExistence type="predicted"/>
<keyword evidence="3" id="KW-1185">Reference proteome</keyword>
<dbReference type="AlphaFoldDB" id="A0AAD3DCL5"/>
<name>A0AAD3DCL5_9STRA</name>
<evidence type="ECO:0000313" key="3">
    <source>
        <dbReference type="Proteomes" id="UP001054902"/>
    </source>
</evidence>
<evidence type="ECO:0000256" key="1">
    <source>
        <dbReference type="SAM" id="MobiDB-lite"/>
    </source>
</evidence>
<dbReference type="EMBL" id="BLLK01000076">
    <property type="protein sequence ID" value="GFH62052.1"/>
    <property type="molecule type" value="Genomic_DNA"/>
</dbReference>
<protein>
    <submittedName>
        <fullName evidence="2">Uncharacterized protein</fullName>
    </submittedName>
</protein>